<dbReference type="Pfam" id="PF04245">
    <property type="entry name" value="NA37"/>
    <property type="match status" value="1"/>
</dbReference>
<dbReference type="Proteomes" id="UP000235346">
    <property type="component" value="Unassembled WGS sequence"/>
</dbReference>
<accession>A0A2N7TK94</accession>
<reference evidence="4 5" key="1">
    <citation type="submission" date="2018-01" db="EMBL/GenBank/DDBJ databases">
        <title>Halomonas endophytica sp. nov., isolated from storage liquid in the stems of Populus euphratica.</title>
        <authorList>
            <person name="Chen C."/>
        </authorList>
    </citation>
    <scope>NUCLEOTIDE SEQUENCE [LARGE SCALE GENOMIC DNA]</scope>
    <source>
        <strain evidence="4 5">DSM 26881</strain>
    </source>
</reference>
<dbReference type="GO" id="GO:0003727">
    <property type="term" value="F:single-stranded RNA binding"/>
    <property type="evidence" value="ECO:0007669"/>
    <property type="project" value="TreeGrafter"/>
</dbReference>
<keyword evidence="5" id="KW-1185">Reference proteome</keyword>
<gene>
    <name evidence="4" type="ORF">C1H66_15050</name>
</gene>
<dbReference type="EMBL" id="PNRE01000065">
    <property type="protein sequence ID" value="PMR68558.1"/>
    <property type="molecule type" value="Genomic_DNA"/>
</dbReference>
<evidence type="ECO:0000313" key="5">
    <source>
        <dbReference type="Proteomes" id="UP000235346"/>
    </source>
</evidence>
<evidence type="ECO:0000256" key="1">
    <source>
        <dbReference type="ARBA" id="ARBA00004453"/>
    </source>
</evidence>
<dbReference type="GO" id="GO:0043590">
    <property type="term" value="C:bacterial nucleoid"/>
    <property type="evidence" value="ECO:0007669"/>
    <property type="project" value="TreeGrafter"/>
</dbReference>
<dbReference type="NCBIfam" id="NF001557">
    <property type="entry name" value="PRK00378.1"/>
    <property type="match status" value="1"/>
</dbReference>
<proteinExistence type="inferred from homology"/>
<dbReference type="RefSeq" id="WP_102628692.1">
    <property type="nucleotide sequence ID" value="NZ_PDOH01000060.1"/>
</dbReference>
<keyword evidence="3" id="KW-0963">Cytoplasm</keyword>
<sequence>MPILHSIVHRIDKETGETPATLAPATAELPPSPALDDLLEGINKAYHAKPKAWGHFLADGDEGDAGSGSSVFPASLVAYLDDERDFVAFSRELGERITALVAAHLSLSGHLLVAHTRQGDTQYLTLALLHHREGFGIGDDLAVAPVHQLNLPQMSLAARLNLSQWRGASPSKQYLSWTRDRGGRKLAEGFADLLGATEGVDATGETRTLLKAFSDYVESEDMPEEQSREKTEALIGYASDQASRGEPMTLEELSEVLDEQQPKAFFDHIRNADYGLSPEIPPDRKTLNQFRRFTGRAGGVSISFDSHLLGSSIEYDEAADRLIIKQVPKQLREQLKRQGG</sequence>
<dbReference type="AlphaFoldDB" id="A0A2N7TK94"/>
<organism evidence="4 5">
    <name type="scientific">Halomonas heilongjiangensis</name>
    <dbReference type="NCBI Taxonomy" id="1387883"/>
    <lineage>
        <taxon>Bacteria</taxon>
        <taxon>Pseudomonadati</taxon>
        <taxon>Pseudomonadota</taxon>
        <taxon>Gammaproteobacteria</taxon>
        <taxon>Oceanospirillales</taxon>
        <taxon>Halomonadaceae</taxon>
        <taxon>Halomonas</taxon>
    </lineage>
</organism>
<protein>
    <submittedName>
        <fullName evidence="4">Nucleoid-associated protein YejK</fullName>
    </submittedName>
</protein>
<evidence type="ECO:0000256" key="2">
    <source>
        <dbReference type="ARBA" id="ARBA00009035"/>
    </source>
</evidence>
<comment type="subcellular location">
    <subcellularLocation>
        <location evidence="1">Cytoplasm</location>
        <location evidence="1">Nucleoid</location>
    </subcellularLocation>
</comment>
<dbReference type="PANTHER" id="PTHR38772:SF1">
    <property type="entry name" value="NUCLEOID-ASSOCIATED PROTEIN YEJK"/>
    <property type="match status" value="1"/>
</dbReference>
<dbReference type="InterPro" id="IPR007358">
    <property type="entry name" value="Nucleoid_associated_NdpA"/>
</dbReference>
<evidence type="ECO:0000313" key="4">
    <source>
        <dbReference type="EMBL" id="PMR68558.1"/>
    </source>
</evidence>
<comment type="caution">
    <text evidence="4">The sequence shown here is derived from an EMBL/GenBank/DDBJ whole genome shotgun (WGS) entry which is preliminary data.</text>
</comment>
<dbReference type="PANTHER" id="PTHR38772">
    <property type="match status" value="1"/>
</dbReference>
<comment type="similarity">
    <text evidence="2">Belongs to the YejK family.</text>
</comment>
<name>A0A2N7TK94_9GAMM</name>
<dbReference type="GO" id="GO:0003690">
    <property type="term" value="F:double-stranded DNA binding"/>
    <property type="evidence" value="ECO:0007669"/>
    <property type="project" value="TreeGrafter"/>
</dbReference>
<evidence type="ECO:0000256" key="3">
    <source>
        <dbReference type="ARBA" id="ARBA00022490"/>
    </source>
</evidence>
<dbReference type="OrthoDB" id="9131762at2"/>